<feature type="domain" description="PAS" evidence="8">
    <location>
        <begin position="1390"/>
        <end position="1445"/>
    </location>
</feature>
<dbReference type="InterPro" id="IPR036097">
    <property type="entry name" value="HisK_dim/P_sf"/>
</dbReference>
<evidence type="ECO:0000259" key="8">
    <source>
        <dbReference type="PROSITE" id="PS50112"/>
    </source>
</evidence>
<feature type="domain" description="PAS" evidence="8">
    <location>
        <begin position="1636"/>
        <end position="1691"/>
    </location>
</feature>
<dbReference type="CDD" id="cd16921">
    <property type="entry name" value="HATPase_FilI-like"/>
    <property type="match status" value="1"/>
</dbReference>
<feature type="domain" description="Histidine kinase" evidence="7">
    <location>
        <begin position="1777"/>
        <end position="1990"/>
    </location>
</feature>
<dbReference type="InterPro" id="IPR013767">
    <property type="entry name" value="PAS_fold"/>
</dbReference>
<dbReference type="InterPro" id="IPR035965">
    <property type="entry name" value="PAS-like_dom_sf"/>
</dbReference>
<dbReference type="SMART" id="SM00388">
    <property type="entry name" value="HisKA"/>
    <property type="match status" value="1"/>
</dbReference>
<dbReference type="GeneID" id="69101638"/>
<dbReference type="PRINTS" id="PR00344">
    <property type="entry name" value="BCTRLSENSOR"/>
</dbReference>
<dbReference type="InterPro" id="IPR052162">
    <property type="entry name" value="Sensor_kinase/Photoreceptor"/>
</dbReference>
<evidence type="ECO:0000259" key="7">
    <source>
        <dbReference type="PROSITE" id="PS50109"/>
    </source>
</evidence>
<dbReference type="InterPro" id="IPR003594">
    <property type="entry name" value="HATPase_dom"/>
</dbReference>
<feature type="domain" description="PAC" evidence="9">
    <location>
        <begin position="1583"/>
        <end position="1635"/>
    </location>
</feature>
<evidence type="ECO:0000313" key="11">
    <source>
        <dbReference type="Proteomes" id="UP000033096"/>
    </source>
</evidence>
<evidence type="ECO:0000256" key="3">
    <source>
        <dbReference type="ARBA" id="ARBA00022553"/>
    </source>
</evidence>
<feature type="coiled-coil region" evidence="6">
    <location>
        <begin position="838"/>
        <end position="883"/>
    </location>
</feature>
<keyword evidence="3" id="KW-0597">Phosphoprotein</keyword>
<dbReference type="Gene3D" id="3.30.450.40">
    <property type="match status" value="2"/>
</dbReference>
<feature type="coiled-coil region" evidence="6">
    <location>
        <begin position="1236"/>
        <end position="1270"/>
    </location>
</feature>
<dbReference type="SUPFAM" id="SSF47384">
    <property type="entry name" value="Homodimeric domain of signal transducing histidine kinase"/>
    <property type="match status" value="1"/>
</dbReference>
<dbReference type="InterPro" id="IPR025847">
    <property type="entry name" value="MEDS_domain"/>
</dbReference>
<dbReference type="Pfam" id="PF13426">
    <property type="entry name" value="PAS_9"/>
    <property type="match status" value="2"/>
</dbReference>
<dbReference type="GO" id="GO:0006355">
    <property type="term" value="P:regulation of DNA-templated transcription"/>
    <property type="evidence" value="ECO:0007669"/>
    <property type="project" value="InterPro"/>
</dbReference>
<evidence type="ECO:0000259" key="9">
    <source>
        <dbReference type="PROSITE" id="PS50113"/>
    </source>
</evidence>
<dbReference type="SMART" id="SM00387">
    <property type="entry name" value="HATPase_c"/>
    <property type="match status" value="1"/>
</dbReference>
<dbReference type="CDD" id="cd00130">
    <property type="entry name" value="PAS"/>
    <property type="match status" value="6"/>
</dbReference>
<dbReference type="InterPro" id="IPR000014">
    <property type="entry name" value="PAS"/>
</dbReference>
<dbReference type="EMBL" id="CP009520">
    <property type="protein sequence ID" value="AKB43860.1"/>
    <property type="molecule type" value="Genomic_DNA"/>
</dbReference>
<dbReference type="InterPro" id="IPR013656">
    <property type="entry name" value="PAS_4"/>
</dbReference>
<dbReference type="PANTHER" id="PTHR43304:SF1">
    <property type="entry name" value="PAC DOMAIN-CONTAINING PROTEIN"/>
    <property type="match status" value="1"/>
</dbReference>
<keyword evidence="5 10" id="KW-0418">Kinase</keyword>
<dbReference type="Pfam" id="PF08447">
    <property type="entry name" value="PAS_3"/>
    <property type="match status" value="1"/>
</dbReference>
<gene>
    <name evidence="10" type="ORF">MSVAZ_1591</name>
</gene>
<dbReference type="EC" id="2.7.13.3" evidence="2"/>
<dbReference type="Gene3D" id="2.10.70.100">
    <property type="match status" value="1"/>
</dbReference>
<dbReference type="SMART" id="SM00086">
    <property type="entry name" value="PAC"/>
    <property type="match status" value="6"/>
</dbReference>
<proteinExistence type="predicted"/>
<dbReference type="Proteomes" id="UP000033096">
    <property type="component" value="Chromosome"/>
</dbReference>
<dbReference type="InterPro" id="IPR003661">
    <property type="entry name" value="HisK_dim/P_dom"/>
</dbReference>
<dbReference type="SUPFAM" id="SSF55874">
    <property type="entry name" value="ATPase domain of HSP90 chaperone/DNA topoisomerase II/histidine kinase"/>
    <property type="match status" value="1"/>
</dbReference>
<dbReference type="PROSITE" id="PS50112">
    <property type="entry name" value="PAS"/>
    <property type="match status" value="5"/>
</dbReference>
<evidence type="ECO:0000256" key="4">
    <source>
        <dbReference type="ARBA" id="ARBA00022679"/>
    </source>
</evidence>
<dbReference type="STRING" id="1434123.MSVAZ_1591"/>
<dbReference type="Pfam" id="PF02518">
    <property type="entry name" value="HATPase_c"/>
    <property type="match status" value="1"/>
</dbReference>
<dbReference type="InterPro" id="IPR000700">
    <property type="entry name" value="PAS-assoc_C"/>
</dbReference>
<dbReference type="InterPro" id="IPR003018">
    <property type="entry name" value="GAF"/>
</dbReference>
<evidence type="ECO:0000256" key="5">
    <source>
        <dbReference type="ARBA" id="ARBA00022777"/>
    </source>
</evidence>
<dbReference type="Pfam" id="PF01590">
    <property type="entry name" value="GAF"/>
    <property type="match status" value="1"/>
</dbReference>
<protein>
    <recommendedName>
        <fullName evidence="2">histidine kinase</fullName>
        <ecNumber evidence="2">2.7.13.3</ecNumber>
    </recommendedName>
</protein>
<dbReference type="SMART" id="SM00091">
    <property type="entry name" value="PAS"/>
    <property type="match status" value="8"/>
</dbReference>
<accession>A0A0E3Q5W6</accession>
<dbReference type="NCBIfam" id="TIGR00229">
    <property type="entry name" value="sensory_box"/>
    <property type="match status" value="7"/>
</dbReference>
<evidence type="ECO:0000256" key="2">
    <source>
        <dbReference type="ARBA" id="ARBA00012438"/>
    </source>
</evidence>
<reference evidence="10 11" key="1">
    <citation type="submission" date="2014-07" db="EMBL/GenBank/DDBJ databases">
        <title>Methanogenic archaea and the global carbon cycle.</title>
        <authorList>
            <person name="Henriksen J.R."/>
            <person name="Luke J."/>
            <person name="Reinhart S."/>
            <person name="Benedict M.N."/>
            <person name="Youngblut N.D."/>
            <person name="Metcalf M.E."/>
            <person name="Whitaker R.J."/>
            <person name="Metcalf W.W."/>
        </authorList>
    </citation>
    <scope>NUCLEOTIDE SEQUENCE [LARGE SCALE GENOMIC DNA]</scope>
    <source>
        <strain evidence="10 11">Z-761</strain>
    </source>
</reference>
<dbReference type="HOGENOM" id="CLU_000445_114_57_2"/>
<dbReference type="InterPro" id="IPR029016">
    <property type="entry name" value="GAF-like_dom_sf"/>
</dbReference>
<feature type="domain" description="PAC" evidence="9">
    <location>
        <begin position="1707"/>
        <end position="1759"/>
    </location>
</feature>
<dbReference type="SUPFAM" id="SSF55785">
    <property type="entry name" value="PYP-like sensor domain (PAS domain)"/>
    <property type="match status" value="9"/>
</dbReference>
<feature type="domain" description="PAC" evidence="9">
    <location>
        <begin position="1461"/>
        <end position="1513"/>
    </location>
</feature>
<dbReference type="Pfam" id="PF00989">
    <property type="entry name" value="PAS"/>
    <property type="match status" value="1"/>
</dbReference>
<feature type="domain" description="PAS" evidence="8">
    <location>
        <begin position="1288"/>
        <end position="1335"/>
    </location>
</feature>
<dbReference type="FunFam" id="3.30.565.10:FF:000006">
    <property type="entry name" value="Sensor histidine kinase WalK"/>
    <property type="match status" value="1"/>
</dbReference>
<feature type="domain" description="PAC" evidence="9">
    <location>
        <begin position="794"/>
        <end position="847"/>
    </location>
</feature>
<feature type="domain" description="PAC" evidence="9">
    <location>
        <begin position="1337"/>
        <end position="1389"/>
    </location>
</feature>
<dbReference type="InterPro" id="IPR004358">
    <property type="entry name" value="Sig_transdc_His_kin-like_C"/>
</dbReference>
<evidence type="ECO:0000256" key="1">
    <source>
        <dbReference type="ARBA" id="ARBA00000085"/>
    </source>
</evidence>
<dbReference type="RefSeq" id="WP_048120165.1">
    <property type="nucleotide sequence ID" value="NZ_CP009520.1"/>
</dbReference>
<dbReference type="Pfam" id="PF14417">
    <property type="entry name" value="MEDS"/>
    <property type="match status" value="1"/>
</dbReference>
<keyword evidence="4" id="KW-0808">Transferase</keyword>
<dbReference type="InterPro" id="IPR005467">
    <property type="entry name" value="His_kinase_dom"/>
</dbReference>
<keyword evidence="6" id="KW-0175">Coiled coil</keyword>
<feature type="domain" description="PAS" evidence="8">
    <location>
        <begin position="1510"/>
        <end position="1579"/>
    </location>
</feature>
<dbReference type="Gene3D" id="3.30.450.20">
    <property type="entry name" value="PAS domain"/>
    <property type="match status" value="9"/>
</dbReference>
<dbReference type="GO" id="GO:0000155">
    <property type="term" value="F:phosphorelay sensor kinase activity"/>
    <property type="evidence" value="ECO:0007669"/>
    <property type="project" value="InterPro"/>
</dbReference>
<name>A0A0E3Q5W6_9EURY</name>
<dbReference type="InterPro" id="IPR036890">
    <property type="entry name" value="HATPase_C_sf"/>
</dbReference>
<dbReference type="PATRIC" id="fig|1434123.4.peg.1915"/>
<dbReference type="Gene3D" id="1.10.287.130">
    <property type="match status" value="1"/>
</dbReference>
<dbReference type="Pfam" id="PF00512">
    <property type="entry name" value="HisKA"/>
    <property type="match status" value="1"/>
</dbReference>
<evidence type="ECO:0000313" key="10">
    <source>
        <dbReference type="EMBL" id="AKB43860.1"/>
    </source>
</evidence>
<feature type="coiled-coil region" evidence="6">
    <location>
        <begin position="515"/>
        <end position="553"/>
    </location>
</feature>
<sequence>MEKSLRKSGIDIIGEVPWGTHFCQFYQTKQDLIDILVPYFKAGLENNEFCMWVTSEPLDVEEAKGALRKAIPEIDVYLEKGQIEIIPYTYWYVKEGIFDSQKVLNGWIEKLNRALANGYDGLRLSGNTFWLEKKDWNNFVDYEEEIDSIIGNYSMIALCTYCLERCSATEIIDVVINHQFALVKKEEKWTQIESSRRKEAEKTAIQATKNWEHTFDSVPDLIAIIDEEYRVVRANKAIAERLGVTPEECVGLKCYRAIHGTNKPPSFCPHRQLLADGLEHITEVHEDSLGGDFIVSVSPIHDYEGKIVGSIHVARNITERKRAELEREIIVEFLRLVNESRSTSELVHSSVKFFKGRSGFEAVGIRLREGEDYPYFETSGFPEEFVRFENSLCTRDPIGQPIRDSNGYPIHECMCGNIIHGRFDPSKLFFTKKGSFCTNSTTELLATTTDADRQANTRNRCNGEGYESVALIALRVGGECLGLLQLNDRRKGQFSPETISLWERLAEYLAIAIAKTRAEDALREAYENIQVQAEELEAQTDDLQESYEALSESKKRFELLSEANALLLSSKEPETTIQTIAEKVMRHLNCDVFFNYVFDEVQSRLHLKAYGGTSAESAKEIEWLDEGIAICGCVASNGCLIVSEDVQHNGDKRADLVRSMGIQAYACQPLHVGEKTIGTLSFGTKSRKSFTRDELALMSTVADQVSVAIERKRAVEALQRERSLLESVMRTTDFMLAFFDPQFNFLWANAAYAESCHMKLEDIIGKNHFALYPHEENEAIFRKVRDTGEGVFYRDKPFFYPDQPELGVTYWDWSLVPVKNPNGNVTGLVLSLRETTKYKQAEDDLREAYDNLQVQSEELQAQAEELQEAYEALSESEKQYRMLFTSMTDGFFLGEPIYDKDGTPRDYRFLEINPAFECQTGLKRKEISDKTIQEVLHNPSHLLIEKYGEVALSGKSTHVEIFSQGLDRYLDSYVFSPEKGKFAVILRDITERKQAEEALRESEARRKVTEAVQAERERLNSVLDMLPAYVILLSADHSVPFANRFFEERFGKSEGRRCYEYLFQRTEPCENCETYKVLKTGAPHRWEWLGPDGRNYDVYDYPFKDSDGSTLILEVGIDITEIKQAQAAVKAERQRLFDVLETLPAMISLLTPDYHIAFANRGFREKFGESGGRHCYEYCYECTRPCEFCETYKVLETGQPHHWEGTTPDGSIIDSYDFPFTDIDGSPMILKMDIDVTEQKRAETELKKHREQLENAYNSLKESERSLYEAQRMAHLGNWDWNIVTNELYWSDEIYRIFGRSPQEFGATFDAFLSYVHPDDRDYVNNAVKEALNGKKYNINHRITLASGEERIVHEQAEVIFNEENIPVHMRGTVQDITEQKKAEKALELANTYNRSLIEASIDPFVAIGPDGKITDVNNSTELVTGYSRKELIGTDFSDYFTEPEKAREGYQNAFQKGLVRNYSLKIQHKNGQITPVLYNASVYRDETGEVIGVFAAARDICEQKKAEEKIQVLASAVESSDDAIMTKSIDGIITSWNKGAEQIYGYLAEEIIGQNISILEPDNRKGEIKQLAKKIQEEERIQHYETVRLRKDRTLIDISVTLSPVLDVSDQLIAFSVIARDITERKKAEETLRLSSIYNRSLIEVSLDPMVTIGPDGRITDVNKATELATGYSRNELIGTDFSDYFTDPEKAREGYQHFFREGLVLDYELEIQHKNGRVTPVLYNASIYKDENGAVIGAFAAARDITERKKAEELLKLKLEELARSNAELEQFAYVSSHDLQEPLRMIASYLQLLQRKYQGKLDEKADKYIYFAVDGASRMQNLINDLLEFSRVTTKTREFEPTDCKSVLDKVLFNLEVSIKENEASISSGSLPVVMADPVQFTQLFQNLISNAIKFRSENAPEIEISAEKKAGQWLFLVKDNGIGIDPKYSERIFEVFKRLNKREEYPGTGIGLSICKKIIERHGGQIWVESEPGKGSTFYFTLPVIPIKVCDKDYTVNS</sequence>
<dbReference type="InterPro" id="IPR013655">
    <property type="entry name" value="PAS_fold_3"/>
</dbReference>
<dbReference type="Pfam" id="PF08448">
    <property type="entry name" value="PAS_4"/>
    <property type="match status" value="2"/>
</dbReference>
<dbReference type="Gene3D" id="3.30.565.10">
    <property type="entry name" value="Histidine kinase-like ATPase, C-terminal domain"/>
    <property type="match status" value="1"/>
</dbReference>
<keyword evidence="11" id="KW-1185">Reference proteome</keyword>
<dbReference type="FunFam" id="3.30.450.20:FF:000088">
    <property type="entry name" value="Sensory transduction histidine kinase"/>
    <property type="match status" value="1"/>
</dbReference>
<dbReference type="KEGG" id="mvc:MSVAZ_1591"/>
<dbReference type="SMART" id="SM00065">
    <property type="entry name" value="GAF"/>
    <property type="match status" value="1"/>
</dbReference>
<comment type="catalytic activity">
    <reaction evidence="1">
        <text>ATP + protein L-histidine = ADP + protein N-phospho-L-histidine.</text>
        <dbReference type="EC" id="2.7.13.3"/>
    </reaction>
</comment>
<dbReference type="InterPro" id="IPR001610">
    <property type="entry name" value="PAC"/>
</dbReference>
<feature type="domain" description="PAS" evidence="8">
    <location>
        <begin position="207"/>
        <end position="251"/>
    </location>
</feature>
<dbReference type="PANTHER" id="PTHR43304">
    <property type="entry name" value="PHYTOCHROME-LIKE PROTEIN CPH1"/>
    <property type="match status" value="1"/>
</dbReference>
<dbReference type="SUPFAM" id="SSF55781">
    <property type="entry name" value="GAF domain-like"/>
    <property type="match status" value="2"/>
</dbReference>
<evidence type="ECO:0000256" key="6">
    <source>
        <dbReference type="SAM" id="Coils"/>
    </source>
</evidence>
<dbReference type="CDD" id="cd00082">
    <property type="entry name" value="HisKA"/>
    <property type="match status" value="1"/>
</dbReference>
<dbReference type="PROSITE" id="PS50113">
    <property type="entry name" value="PAC"/>
    <property type="match status" value="5"/>
</dbReference>
<organism evidence="10 11">
    <name type="scientific">Methanosarcina vacuolata Z-761</name>
    <dbReference type="NCBI Taxonomy" id="1434123"/>
    <lineage>
        <taxon>Archaea</taxon>
        <taxon>Methanobacteriati</taxon>
        <taxon>Methanobacteriota</taxon>
        <taxon>Stenosarchaea group</taxon>
        <taxon>Methanomicrobia</taxon>
        <taxon>Methanosarcinales</taxon>
        <taxon>Methanosarcinaceae</taxon>
        <taxon>Methanosarcina</taxon>
    </lineage>
</organism>
<dbReference type="PROSITE" id="PS50109">
    <property type="entry name" value="HIS_KIN"/>
    <property type="match status" value="1"/>
</dbReference>